<accession>A0A840V149</accession>
<dbReference type="RefSeq" id="WP_183349195.1">
    <property type="nucleotide sequence ID" value="NZ_JACHEO010000004.1"/>
</dbReference>
<feature type="domain" description="CBS" evidence="1">
    <location>
        <begin position="131"/>
        <end position="174"/>
    </location>
</feature>
<organism evidence="2 3">
    <name type="scientific">Desulfoprunum benzoelyticum</name>
    <dbReference type="NCBI Taxonomy" id="1506996"/>
    <lineage>
        <taxon>Bacteria</taxon>
        <taxon>Pseudomonadati</taxon>
        <taxon>Thermodesulfobacteriota</taxon>
        <taxon>Desulfobulbia</taxon>
        <taxon>Desulfobulbales</taxon>
        <taxon>Desulfobulbaceae</taxon>
        <taxon>Desulfoprunum</taxon>
    </lineage>
</organism>
<evidence type="ECO:0000313" key="3">
    <source>
        <dbReference type="Proteomes" id="UP000539642"/>
    </source>
</evidence>
<evidence type="ECO:0000313" key="2">
    <source>
        <dbReference type="EMBL" id="MBB5347429.1"/>
    </source>
</evidence>
<dbReference type="EMBL" id="JACHEO010000004">
    <property type="protein sequence ID" value="MBB5347429.1"/>
    <property type="molecule type" value="Genomic_DNA"/>
</dbReference>
<dbReference type="AlphaFoldDB" id="A0A840V149"/>
<comment type="caution">
    <text evidence="2">The sequence shown here is derived from an EMBL/GenBank/DDBJ whole genome shotgun (WGS) entry which is preliminary data.</text>
</comment>
<proteinExistence type="predicted"/>
<reference evidence="2 3" key="1">
    <citation type="submission" date="2020-08" db="EMBL/GenBank/DDBJ databases">
        <title>Genomic Encyclopedia of Type Strains, Phase IV (KMG-IV): sequencing the most valuable type-strain genomes for metagenomic binning, comparative biology and taxonomic classification.</title>
        <authorList>
            <person name="Goeker M."/>
        </authorList>
    </citation>
    <scope>NUCLEOTIDE SEQUENCE [LARGE SCALE GENOMIC DNA]</scope>
    <source>
        <strain evidence="2 3">DSM 28570</strain>
    </source>
</reference>
<keyword evidence="3" id="KW-1185">Reference proteome</keyword>
<dbReference type="InterPro" id="IPR000644">
    <property type="entry name" value="CBS_dom"/>
</dbReference>
<dbReference type="Proteomes" id="UP000539642">
    <property type="component" value="Unassembled WGS sequence"/>
</dbReference>
<sequence>MEKMHVRDLMVPVDRFPKISYRTSFYEAVRALEAAQQKYMTGEARQRILLVEDDDHRIIGKLSPIDLLRGLETNYSRIVAENTLSRFGFTNIWKTIQEDYNLWGNPFHDLCRKAAQVQVKDFLKGPSEGQTVAVDDLMAKCFHLFVMNRHDSLFVVDGDQIVGLLRFSDVYQEVSKTMKECHIDTVPK</sequence>
<dbReference type="Pfam" id="PF00571">
    <property type="entry name" value="CBS"/>
    <property type="match status" value="1"/>
</dbReference>
<dbReference type="InterPro" id="IPR046342">
    <property type="entry name" value="CBS_dom_sf"/>
</dbReference>
<evidence type="ECO:0000259" key="1">
    <source>
        <dbReference type="Pfam" id="PF00571"/>
    </source>
</evidence>
<name>A0A840V149_9BACT</name>
<protein>
    <submittedName>
        <fullName evidence="2">Mg2+/Co2+ transporter CorC</fullName>
    </submittedName>
</protein>
<dbReference type="SUPFAM" id="SSF54631">
    <property type="entry name" value="CBS-domain pair"/>
    <property type="match status" value="1"/>
</dbReference>
<dbReference type="Gene3D" id="3.10.580.10">
    <property type="entry name" value="CBS-domain"/>
    <property type="match status" value="1"/>
</dbReference>
<gene>
    <name evidence="2" type="ORF">HNQ81_001145</name>
</gene>